<dbReference type="eggNOG" id="ENOG502SDVQ">
    <property type="taxonomic scope" value="Eukaryota"/>
</dbReference>
<dbReference type="Proteomes" id="UP000000267">
    <property type="component" value="Unassembled WGS sequence"/>
</dbReference>
<dbReference type="InParanoid" id="A7TPE1"/>
<dbReference type="RefSeq" id="XP_001643727.1">
    <property type="nucleotide sequence ID" value="XM_001643677.1"/>
</dbReference>
<evidence type="ECO:0000313" key="3">
    <source>
        <dbReference type="Proteomes" id="UP000000267"/>
    </source>
</evidence>
<dbReference type="PhylomeDB" id="A7TPE1"/>
<dbReference type="HOGENOM" id="CLU_2005623_0_0_1"/>
<sequence>MSETSGEPNGKIVATEGEVESQTNIDVSNAKQDNQKDDNKPVLPWENSSKDIQVKTFTGYTLNLKGWIRKDIKEKQSKEREEKRLEEAKKDEKSAENDESKKANGEEEKEQKDPVVEPESQENK</sequence>
<reference evidence="2 3" key="1">
    <citation type="journal article" date="2007" name="Proc. Natl. Acad. Sci. U.S.A.">
        <title>Independent sorting-out of thousands of duplicated gene pairs in two yeast species descended from a whole-genome duplication.</title>
        <authorList>
            <person name="Scannell D.R."/>
            <person name="Frank A.C."/>
            <person name="Conant G.C."/>
            <person name="Byrne K.P."/>
            <person name="Woolfit M."/>
            <person name="Wolfe K.H."/>
        </authorList>
    </citation>
    <scope>NUCLEOTIDE SEQUENCE [LARGE SCALE GENOMIC DNA]</scope>
    <source>
        <strain evidence="3">ATCC 22028 / DSM 70294 / BCRC 21397 / CBS 2163 / NBRC 10782 / NRRL Y-8283 / UCD 57-17</strain>
    </source>
</reference>
<gene>
    <name evidence="2" type="ORF">Kpol_1009p15</name>
</gene>
<feature type="compositionally biased region" description="Polar residues" evidence="1">
    <location>
        <begin position="20"/>
        <end position="32"/>
    </location>
</feature>
<feature type="region of interest" description="Disordered" evidence="1">
    <location>
        <begin position="68"/>
        <end position="124"/>
    </location>
</feature>
<dbReference type="EMBL" id="DS480441">
    <property type="protein sequence ID" value="EDO15869.1"/>
    <property type="molecule type" value="Genomic_DNA"/>
</dbReference>
<accession>A7TPE1</accession>
<dbReference type="OrthoDB" id="4054682at2759"/>
<organism evidence="3">
    <name type="scientific">Vanderwaltozyma polyspora (strain ATCC 22028 / DSM 70294 / BCRC 21397 / CBS 2163 / NBRC 10782 / NRRL Y-8283 / UCD 57-17)</name>
    <name type="common">Kluyveromyces polysporus</name>
    <dbReference type="NCBI Taxonomy" id="436907"/>
    <lineage>
        <taxon>Eukaryota</taxon>
        <taxon>Fungi</taxon>
        <taxon>Dikarya</taxon>
        <taxon>Ascomycota</taxon>
        <taxon>Saccharomycotina</taxon>
        <taxon>Saccharomycetes</taxon>
        <taxon>Saccharomycetales</taxon>
        <taxon>Saccharomycetaceae</taxon>
        <taxon>Vanderwaltozyma</taxon>
    </lineage>
</organism>
<dbReference type="FunCoup" id="A7TPE1">
    <property type="interactions" value="77"/>
</dbReference>
<keyword evidence="3" id="KW-1185">Reference proteome</keyword>
<dbReference type="AlphaFoldDB" id="A7TPE1"/>
<dbReference type="STRING" id="436907.A7TPE1"/>
<protein>
    <submittedName>
        <fullName evidence="2">Uncharacterized protein</fullName>
    </submittedName>
</protein>
<dbReference type="OMA" id="PWENSSK"/>
<dbReference type="KEGG" id="vpo:Kpol_1009p15"/>
<name>A7TPE1_VANPO</name>
<evidence type="ECO:0000256" key="1">
    <source>
        <dbReference type="SAM" id="MobiDB-lite"/>
    </source>
</evidence>
<dbReference type="GeneID" id="5543967"/>
<proteinExistence type="predicted"/>
<evidence type="ECO:0000313" key="2">
    <source>
        <dbReference type="EMBL" id="EDO15869.1"/>
    </source>
</evidence>
<feature type="region of interest" description="Disordered" evidence="1">
    <location>
        <begin position="1"/>
        <end position="51"/>
    </location>
</feature>